<comment type="caution">
    <text evidence="3">The sequence shown here is derived from an EMBL/GenBank/DDBJ whole genome shotgun (WGS) entry which is preliminary data.</text>
</comment>
<dbReference type="OrthoDB" id="3808618at2"/>
<dbReference type="RefSeq" id="WP_134761551.1">
    <property type="nucleotide sequence ID" value="NZ_SOZD01000002.1"/>
</dbReference>
<sequence length="341" mass="36348">MKTFPLRFVETIVLGLALIVGAALACGFFGEKIPFFDALAHFRAHFSAVLFLLALVLIALRSIAAATLAAALAAYGAVSVAGFVMPRPAGTETALSRANAPAGASRTLTLLQMNLRHNAAPEPAIATIARLDPDVVTLEEMNRRWVEAFEPLREFYPYTAYCGVGEVVGGVAILSRFPFASDDAICRAEDGFVARRVDLGQGASLGVVAEHLVWPWPFPQARQVERLDTVLPGLATPLIVAGDFNATPWSETVGRYAAASRTTPVGGIGATWLATVLPGELRPLVGLPIDNVLVSKDLRVISATRQPATDSDHLPVLVRFELSTGSAARSTPRVVDRGKDR</sequence>
<dbReference type="InterPro" id="IPR036691">
    <property type="entry name" value="Endo/exonu/phosph_ase_sf"/>
</dbReference>
<feature type="transmembrane region" description="Helical" evidence="1">
    <location>
        <begin position="67"/>
        <end position="85"/>
    </location>
</feature>
<keyword evidence="3" id="KW-0540">Nuclease</keyword>
<evidence type="ECO:0000256" key="1">
    <source>
        <dbReference type="SAM" id="Phobius"/>
    </source>
</evidence>
<feature type="domain" description="Endonuclease/exonuclease/phosphatase" evidence="2">
    <location>
        <begin position="114"/>
        <end position="313"/>
    </location>
</feature>
<proteinExistence type="predicted"/>
<dbReference type="PROSITE" id="PS51257">
    <property type="entry name" value="PROKAR_LIPOPROTEIN"/>
    <property type="match status" value="1"/>
</dbReference>
<feature type="transmembrane region" description="Helical" evidence="1">
    <location>
        <begin position="42"/>
        <end position="60"/>
    </location>
</feature>
<dbReference type="InterPro" id="IPR005135">
    <property type="entry name" value="Endo/exonuclease/phosphatase"/>
</dbReference>
<evidence type="ECO:0000259" key="2">
    <source>
        <dbReference type="Pfam" id="PF03372"/>
    </source>
</evidence>
<keyword evidence="1" id="KW-1133">Transmembrane helix</keyword>
<evidence type="ECO:0000313" key="3">
    <source>
        <dbReference type="EMBL" id="TFF25382.1"/>
    </source>
</evidence>
<accession>A0A4Y8RP04</accession>
<dbReference type="SUPFAM" id="SSF56219">
    <property type="entry name" value="DNase I-like"/>
    <property type="match status" value="1"/>
</dbReference>
<keyword evidence="3" id="KW-0255">Endonuclease</keyword>
<protein>
    <submittedName>
        <fullName evidence="3">AP endonuclease</fullName>
    </submittedName>
</protein>
<dbReference type="Gene3D" id="3.60.10.10">
    <property type="entry name" value="Endonuclease/exonuclease/phosphatase"/>
    <property type="match status" value="1"/>
</dbReference>
<dbReference type="AlphaFoldDB" id="A0A4Y8RP04"/>
<evidence type="ECO:0000313" key="4">
    <source>
        <dbReference type="Proteomes" id="UP000298179"/>
    </source>
</evidence>
<organism evidence="3 4">
    <name type="scientific">Jiella endophytica</name>
    <dbReference type="NCBI Taxonomy" id="2558362"/>
    <lineage>
        <taxon>Bacteria</taxon>
        <taxon>Pseudomonadati</taxon>
        <taxon>Pseudomonadota</taxon>
        <taxon>Alphaproteobacteria</taxon>
        <taxon>Hyphomicrobiales</taxon>
        <taxon>Aurantimonadaceae</taxon>
        <taxon>Jiella</taxon>
    </lineage>
</organism>
<gene>
    <name evidence="3" type="ORF">E3C22_08480</name>
</gene>
<keyword evidence="3" id="KW-0378">Hydrolase</keyword>
<dbReference type="GO" id="GO:0004519">
    <property type="term" value="F:endonuclease activity"/>
    <property type="evidence" value="ECO:0007669"/>
    <property type="project" value="UniProtKB-KW"/>
</dbReference>
<keyword evidence="1" id="KW-0812">Transmembrane</keyword>
<dbReference type="Pfam" id="PF03372">
    <property type="entry name" value="Exo_endo_phos"/>
    <property type="match status" value="1"/>
</dbReference>
<keyword evidence="1" id="KW-0472">Membrane</keyword>
<feature type="transmembrane region" description="Helical" evidence="1">
    <location>
        <begin position="12"/>
        <end position="30"/>
    </location>
</feature>
<name>A0A4Y8RP04_9HYPH</name>
<dbReference type="EMBL" id="SOZD01000002">
    <property type="protein sequence ID" value="TFF25382.1"/>
    <property type="molecule type" value="Genomic_DNA"/>
</dbReference>
<reference evidence="3 4" key="1">
    <citation type="submission" date="2019-03" db="EMBL/GenBank/DDBJ databases">
        <title>Jiella endophytica sp. nov., a novel endophytic bacterium isolated from root of Ficus microcarpa Linn. f.</title>
        <authorList>
            <person name="Tuo L."/>
        </authorList>
    </citation>
    <scope>NUCLEOTIDE SEQUENCE [LARGE SCALE GENOMIC DNA]</scope>
    <source>
        <strain evidence="3 4">CBS5Q-3</strain>
    </source>
</reference>
<keyword evidence="4" id="KW-1185">Reference proteome</keyword>
<dbReference type="Proteomes" id="UP000298179">
    <property type="component" value="Unassembled WGS sequence"/>
</dbReference>